<accession>A0ABV8CUT1</accession>
<dbReference type="Gene3D" id="2.40.260.10">
    <property type="entry name" value="Sortase"/>
    <property type="match status" value="1"/>
</dbReference>
<organism evidence="3 4">
    <name type="scientific">Streptococcus caprae</name>
    <dbReference type="NCBI Taxonomy" id="1640501"/>
    <lineage>
        <taxon>Bacteria</taxon>
        <taxon>Bacillati</taxon>
        <taxon>Bacillota</taxon>
        <taxon>Bacilli</taxon>
        <taxon>Lactobacillales</taxon>
        <taxon>Streptococcaceae</taxon>
        <taxon>Streptococcus</taxon>
    </lineage>
</organism>
<dbReference type="NCBIfam" id="NF033745">
    <property type="entry name" value="class_C_sortase"/>
    <property type="match status" value="1"/>
</dbReference>
<dbReference type="SUPFAM" id="SSF63817">
    <property type="entry name" value="Sortase"/>
    <property type="match status" value="1"/>
</dbReference>
<comment type="caution">
    <text evidence="3">The sequence shown here is derived from an EMBL/GenBank/DDBJ whole genome shotgun (WGS) entry which is preliminary data.</text>
</comment>
<evidence type="ECO:0000256" key="2">
    <source>
        <dbReference type="SAM" id="Phobius"/>
    </source>
</evidence>
<dbReference type="InterPro" id="IPR005754">
    <property type="entry name" value="Sortase"/>
</dbReference>
<keyword evidence="1" id="KW-0378">Hydrolase</keyword>
<evidence type="ECO:0000313" key="4">
    <source>
        <dbReference type="Proteomes" id="UP001595807"/>
    </source>
</evidence>
<dbReference type="Proteomes" id="UP001595807">
    <property type="component" value="Unassembled WGS sequence"/>
</dbReference>
<dbReference type="Pfam" id="PF04203">
    <property type="entry name" value="Sortase"/>
    <property type="match status" value="1"/>
</dbReference>
<feature type="transmembrane region" description="Helical" evidence="2">
    <location>
        <begin position="249"/>
        <end position="268"/>
    </location>
</feature>
<keyword evidence="2" id="KW-1133">Transmembrane helix</keyword>
<keyword evidence="4" id="KW-1185">Reference proteome</keyword>
<proteinExistence type="predicted"/>
<keyword evidence="2" id="KW-0472">Membrane</keyword>
<evidence type="ECO:0000313" key="3">
    <source>
        <dbReference type="EMBL" id="MFC3927874.1"/>
    </source>
</evidence>
<dbReference type="InterPro" id="IPR042002">
    <property type="entry name" value="Sortase_C"/>
</dbReference>
<dbReference type="RefSeq" id="WP_380425927.1">
    <property type="nucleotide sequence ID" value="NZ_JBHRZV010000029.1"/>
</dbReference>
<evidence type="ECO:0000256" key="1">
    <source>
        <dbReference type="ARBA" id="ARBA00022801"/>
    </source>
</evidence>
<reference evidence="4" key="1">
    <citation type="journal article" date="2019" name="Int. J. Syst. Evol. Microbiol.">
        <title>The Global Catalogue of Microorganisms (GCM) 10K type strain sequencing project: providing services to taxonomists for standard genome sequencing and annotation.</title>
        <authorList>
            <consortium name="The Broad Institute Genomics Platform"/>
            <consortium name="The Broad Institute Genome Sequencing Center for Infectious Disease"/>
            <person name="Wu L."/>
            <person name="Ma J."/>
        </authorList>
    </citation>
    <scope>NUCLEOTIDE SEQUENCE [LARGE SCALE GENOMIC DNA]</scope>
    <source>
        <strain evidence="4">CCUG 67170</strain>
    </source>
</reference>
<sequence length="295" mass="33200">MKKKKRKLDLVSILLMAIIAIGIGLMTYPSLANYWNSFHQSRAIMDYQKQVTKLDTNQYGKMLADAAAYNTQFVKTGIKWNMSDDDKAVYNSLLSIENSGYMGYISIPKINVMLPIYHGTTESVLQTSIGHLEGTSLPVGGESTHSVLSGHRGLPSSRLFTDLDKLKVGDRWTVNILNETYTYEVDQVRTLLPKDLSQIQIEEGKDYQTLLTCTPYGVNTHRLLVRGHRVANEDGDALVVADAIQIEPIYIAPFIAIPIVLLLLIAFLTSTHMQHKRKEIFARLTRKESPNEENN</sequence>
<dbReference type="InterPro" id="IPR023365">
    <property type="entry name" value="Sortase_dom-sf"/>
</dbReference>
<dbReference type="NCBIfam" id="TIGR01076">
    <property type="entry name" value="sortase_fam"/>
    <property type="match status" value="1"/>
</dbReference>
<name>A0ABV8CUT1_9STRE</name>
<keyword evidence="2" id="KW-0812">Transmembrane</keyword>
<dbReference type="EMBL" id="JBHRZV010000029">
    <property type="protein sequence ID" value="MFC3927874.1"/>
    <property type="molecule type" value="Genomic_DNA"/>
</dbReference>
<dbReference type="CDD" id="cd05827">
    <property type="entry name" value="Sortase_C"/>
    <property type="match status" value="1"/>
</dbReference>
<gene>
    <name evidence="3" type="ORF">ACFORF_04510</name>
</gene>
<protein>
    <submittedName>
        <fullName evidence="3">Class C sortase</fullName>
    </submittedName>
</protein>